<dbReference type="SMART" id="SM00065">
    <property type="entry name" value="GAF"/>
    <property type="match status" value="1"/>
</dbReference>
<dbReference type="InterPro" id="IPR029016">
    <property type="entry name" value="GAF-like_dom_sf"/>
</dbReference>
<gene>
    <name evidence="2" type="ORF">FNA46_22130</name>
</gene>
<dbReference type="Gene3D" id="3.30.450.40">
    <property type="match status" value="1"/>
</dbReference>
<reference evidence="2 3" key="1">
    <citation type="submission" date="2019-07" db="EMBL/GenBank/DDBJ databases">
        <title>Ln-dependent methylotrophs.</title>
        <authorList>
            <person name="Tani A."/>
        </authorList>
    </citation>
    <scope>NUCLEOTIDE SEQUENCE [LARGE SCALE GENOMIC DNA]</scope>
    <source>
        <strain evidence="2 3">SM12</strain>
    </source>
</reference>
<dbReference type="AlphaFoldDB" id="A0A549SWI7"/>
<sequence length="410" mass="43645">MSSFRDLGASATPLSTPVAANINIILDMIRSYLGMDVAFLAEFSGAARLFRGVSTATDNPPIRAGDIHPLGAGYCQKVVHRALPELIPDTAEVPLAATIPETASIPIGAHLSVPVRLNDGHVYGTLCCFSHRPRPTLGLADLELLHKLAGLTANMLAADVTAHQQRRRLRKLVEGALSVGDPGIAFQPIIDLCSRSIVGFEALSRFASEPVRSPDKWFADAASAGIGNRLELLAARRAIDESRRLPAGLSININLSPQTILTGDLMPLAAMIDPARLVIEITEHTPIDDYAPIEAALKTLRQAGVRIAIDDAGAGYSSLLHVLRLQPDIIKFDTSLTRGIDKDQRRIALVGALVEYSRRTGTAVVAEGVETAEEELVLQGLGVDRGQGYLYGRPKPASAIAEAGLDGSAM</sequence>
<dbReference type="GO" id="GO:0071111">
    <property type="term" value="F:cyclic-guanylate-specific phosphodiesterase activity"/>
    <property type="evidence" value="ECO:0007669"/>
    <property type="project" value="InterPro"/>
</dbReference>
<dbReference type="InterPro" id="IPR035919">
    <property type="entry name" value="EAL_sf"/>
</dbReference>
<organism evidence="2 3">
    <name type="scientific">Rhizobium straminoryzae</name>
    <dbReference type="NCBI Taxonomy" id="1387186"/>
    <lineage>
        <taxon>Bacteria</taxon>
        <taxon>Pseudomonadati</taxon>
        <taxon>Pseudomonadota</taxon>
        <taxon>Alphaproteobacteria</taxon>
        <taxon>Hyphomicrobiales</taxon>
        <taxon>Rhizobiaceae</taxon>
        <taxon>Rhizobium/Agrobacterium group</taxon>
        <taxon>Rhizobium</taxon>
    </lineage>
</organism>
<dbReference type="Pfam" id="PF00563">
    <property type="entry name" value="EAL"/>
    <property type="match status" value="1"/>
</dbReference>
<dbReference type="InterPro" id="IPR050706">
    <property type="entry name" value="Cyclic-di-GMP_PDE-like"/>
</dbReference>
<keyword evidence="3" id="KW-1185">Reference proteome</keyword>
<dbReference type="PANTHER" id="PTHR33121:SF76">
    <property type="entry name" value="SIGNALING PROTEIN"/>
    <property type="match status" value="1"/>
</dbReference>
<dbReference type="Pfam" id="PF13185">
    <property type="entry name" value="GAF_2"/>
    <property type="match status" value="1"/>
</dbReference>
<evidence type="ECO:0000259" key="1">
    <source>
        <dbReference type="PROSITE" id="PS50883"/>
    </source>
</evidence>
<dbReference type="SUPFAM" id="SSF141868">
    <property type="entry name" value="EAL domain-like"/>
    <property type="match status" value="1"/>
</dbReference>
<dbReference type="Gene3D" id="3.20.20.450">
    <property type="entry name" value="EAL domain"/>
    <property type="match status" value="1"/>
</dbReference>
<dbReference type="RefSeq" id="WP_143127390.1">
    <property type="nucleotide sequence ID" value="NZ_VJMG01000076.1"/>
</dbReference>
<evidence type="ECO:0000313" key="2">
    <source>
        <dbReference type="EMBL" id="TRL34004.1"/>
    </source>
</evidence>
<dbReference type="CDD" id="cd01948">
    <property type="entry name" value="EAL"/>
    <property type="match status" value="1"/>
</dbReference>
<dbReference type="EMBL" id="VJMG01000076">
    <property type="protein sequence ID" value="TRL34004.1"/>
    <property type="molecule type" value="Genomic_DNA"/>
</dbReference>
<proteinExistence type="predicted"/>
<dbReference type="InterPro" id="IPR001633">
    <property type="entry name" value="EAL_dom"/>
</dbReference>
<comment type="caution">
    <text evidence="2">The sequence shown here is derived from an EMBL/GenBank/DDBJ whole genome shotgun (WGS) entry which is preliminary data.</text>
</comment>
<accession>A0A549SWI7</accession>
<dbReference type="PROSITE" id="PS50883">
    <property type="entry name" value="EAL"/>
    <property type="match status" value="1"/>
</dbReference>
<feature type="domain" description="EAL" evidence="1">
    <location>
        <begin position="166"/>
        <end position="408"/>
    </location>
</feature>
<protein>
    <submittedName>
        <fullName evidence="2">EAL domain-containing protein</fullName>
    </submittedName>
</protein>
<dbReference type="Proteomes" id="UP000316801">
    <property type="component" value="Unassembled WGS sequence"/>
</dbReference>
<evidence type="ECO:0000313" key="3">
    <source>
        <dbReference type="Proteomes" id="UP000316801"/>
    </source>
</evidence>
<name>A0A549SWI7_9HYPH</name>
<dbReference type="PANTHER" id="PTHR33121">
    <property type="entry name" value="CYCLIC DI-GMP PHOSPHODIESTERASE PDEF"/>
    <property type="match status" value="1"/>
</dbReference>
<dbReference type="SUPFAM" id="SSF55781">
    <property type="entry name" value="GAF domain-like"/>
    <property type="match status" value="1"/>
</dbReference>
<dbReference type="InterPro" id="IPR003018">
    <property type="entry name" value="GAF"/>
</dbReference>
<dbReference type="SMART" id="SM00052">
    <property type="entry name" value="EAL"/>
    <property type="match status" value="1"/>
</dbReference>